<dbReference type="SUPFAM" id="SSF54427">
    <property type="entry name" value="NTF2-like"/>
    <property type="match status" value="2"/>
</dbReference>
<dbReference type="Gene3D" id="3.10.450.50">
    <property type="match status" value="1"/>
</dbReference>
<evidence type="ECO:0000313" key="6">
    <source>
        <dbReference type="Proteomes" id="UP000030759"/>
    </source>
</evidence>
<dbReference type="InterPro" id="IPR035979">
    <property type="entry name" value="RBD_domain_sf"/>
</dbReference>
<dbReference type="Pfam" id="PF09162">
    <property type="entry name" value="Tap-RNA_bind"/>
    <property type="match status" value="1"/>
</dbReference>
<dbReference type="GO" id="GO:0005737">
    <property type="term" value="C:cytoplasm"/>
    <property type="evidence" value="ECO:0007669"/>
    <property type="project" value="InterPro"/>
</dbReference>
<reference evidence="6" key="1">
    <citation type="journal article" date="2013" name="Nat. Biotechnol.">
        <title>Chinese hamster genome sequenced from sorted chromosomes.</title>
        <authorList>
            <person name="Brinkrolf K."/>
            <person name="Rupp O."/>
            <person name="Laux H."/>
            <person name="Kollin F."/>
            <person name="Ernst W."/>
            <person name="Linke B."/>
            <person name="Kofler R."/>
            <person name="Romand S."/>
            <person name="Hesse F."/>
            <person name="Budach W.E."/>
            <person name="Galosy S."/>
            <person name="Muller D."/>
            <person name="Noll T."/>
            <person name="Wienberg J."/>
            <person name="Jostock T."/>
            <person name="Leonard M."/>
            <person name="Grillari J."/>
            <person name="Tauch A."/>
            <person name="Goesmann A."/>
            <person name="Helk B."/>
            <person name="Mott J.E."/>
            <person name="Puhler A."/>
            <person name="Borth N."/>
        </authorList>
    </citation>
    <scope>NUCLEOTIDE SEQUENCE [LARGE SCALE GENOMIC DNA]</scope>
    <source>
        <strain evidence="6">17A/GY</strain>
    </source>
</reference>
<name>A0A061HUN5_CRIGR</name>
<protein>
    <submittedName>
        <fullName evidence="5">Nuclear RNA export factor 3-like protein</fullName>
    </submittedName>
</protein>
<evidence type="ECO:0000313" key="5">
    <source>
        <dbReference type="EMBL" id="ERE63542.1"/>
    </source>
</evidence>
<feature type="domain" description="Nuclear RNA export factor Tap RNA-binding" evidence="3">
    <location>
        <begin position="116"/>
        <end position="162"/>
    </location>
</feature>
<evidence type="ECO:0000259" key="4">
    <source>
        <dbReference type="Pfam" id="PF22602"/>
    </source>
</evidence>
<dbReference type="Gene3D" id="3.30.70.330">
    <property type="match status" value="1"/>
</dbReference>
<accession>A0A061HUN5</accession>
<evidence type="ECO:0000256" key="1">
    <source>
        <dbReference type="ARBA" id="ARBA00004123"/>
    </source>
</evidence>
<dbReference type="PANTHER" id="PTHR10662:SF12">
    <property type="entry name" value="NUCLEAR RNA EXPORT FACTOR 3"/>
    <property type="match status" value="1"/>
</dbReference>
<sequence length="374" mass="42112">MPFLCALSVPKPGFLSGNSNGGKPGHKGEGSIFANAIDCDENGSYPSTDFRFCLGEMNTENPKLASIKIRSHFEYLITVCNLSSFPQFFSSRPHRFSSEEHSKDICDKVLKDLPWFHYEKMQAQFFVDNSSIAFELKNSSDKIWHESNNKISIFISPCDEPHSVTELKSEKMDQIKVKSAGEIVKGQDTDPEEIRADKSSLSTTVQDKSSNINSILDLFPKLLNLDGRESPKPSLCGLEDNNSLPSCKRSSFGSESVKTLVLQSLQQYCLIYDNGDRQGLLNAYHAEACFSLTVLFSSTDSSSHSQLKLLPRALHPALQQSQAMSWNHFTGWTTTAVSSFTPGNSLCEYFKYSRNMKVLKHPYMWRRLLKHKKM</sequence>
<dbReference type="GO" id="GO:0003723">
    <property type="term" value="F:RNA binding"/>
    <property type="evidence" value="ECO:0007669"/>
    <property type="project" value="InterPro"/>
</dbReference>
<evidence type="ECO:0000259" key="3">
    <source>
        <dbReference type="Pfam" id="PF09162"/>
    </source>
</evidence>
<proteinExistence type="predicted"/>
<comment type="subcellular location">
    <subcellularLocation>
        <location evidence="1">Nucleus</location>
    </subcellularLocation>
</comment>
<organism evidence="5 6">
    <name type="scientific">Cricetulus griseus</name>
    <name type="common">Chinese hamster</name>
    <name type="synonym">Cricetulus barabensis griseus</name>
    <dbReference type="NCBI Taxonomy" id="10029"/>
    <lineage>
        <taxon>Eukaryota</taxon>
        <taxon>Metazoa</taxon>
        <taxon>Chordata</taxon>
        <taxon>Craniata</taxon>
        <taxon>Vertebrata</taxon>
        <taxon>Euteleostomi</taxon>
        <taxon>Mammalia</taxon>
        <taxon>Eutheria</taxon>
        <taxon>Euarchontoglires</taxon>
        <taxon>Glires</taxon>
        <taxon>Rodentia</taxon>
        <taxon>Myomorpha</taxon>
        <taxon>Muroidea</taxon>
        <taxon>Cricetidae</taxon>
        <taxon>Cricetinae</taxon>
        <taxon>Cricetulus</taxon>
    </lineage>
</organism>
<dbReference type="InterPro" id="IPR030217">
    <property type="entry name" value="NXF_fam"/>
</dbReference>
<dbReference type="InterPro" id="IPR012677">
    <property type="entry name" value="Nucleotide-bd_a/b_plait_sf"/>
</dbReference>
<dbReference type="PANTHER" id="PTHR10662">
    <property type="entry name" value="NUCLEAR RNA EXPORT FACTOR"/>
    <property type="match status" value="1"/>
</dbReference>
<dbReference type="InterPro" id="IPR002075">
    <property type="entry name" value="NTF2_dom"/>
</dbReference>
<keyword evidence="2" id="KW-0539">Nucleus</keyword>
<dbReference type="GO" id="GO:0005634">
    <property type="term" value="C:nucleus"/>
    <property type="evidence" value="ECO:0007669"/>
    <property type="project" value="UniProtKB-SubCell"/>
</dbReference>
<dbReference type="InterPro" id="IPR032710">
    <property type="entry name" value="NTF2-like_dom_sf"/>
</dbReference>
<dbReference type="InterPro" id="IPR015245">
    <property type="entry name" value="Tap_RNA-bd"/>
</dbReference>
<feature type="domain" description="Nuclear transport factor 2" evidence="4">
    <location>
        <begin position="261"/>
        <end position="373"/>
    </location>
</feature>
<dbReference type="GO" id="GO:0016973">
    <property type="term" value="P:poly(A)+ mRNA export from nucleus"/>
    <property type="evidence" value="ECO:0007669"/>
    <property type="project" value="TreeGrafter"/>
</dbReference>
<dbReference type="AlphaFoldDB" id="A0A061HUN5"/>
<dbReference type="SUPFAM" id="SSF54928">
    <property type="entry name" value="RNA-binding domain, RBD"/>
    <property type="match status" value="1"/>
</dbReference>
<dbReference type="EMBL" id="KE686016">
    <property type="protein sequence ID" value="ERE63542.1"/>
    <property type="molecule type" value="Genomic_DNA"/>
</dbReference>
<dbReference type="Pfam" id="PF22602">
    <property type="entry name" value="NXF_NTF2"/>
    <property type="match status" value="1"/>
</dbReference>
<dbReference type="Proteomes" id="UP000030759">
    <property type="component" value="Unassembled WGS sequence"/>
</dbReference>
<gene>
    <name evidence="5" type="ORF">H671_xg20702</name>
</gene>
<evidence type="ECO:0000256" key="2">
    <source>
        <dbReference type="ARBA" id="ARBA00023242"/>
    </source>
</evidence>